<dbReference type="InterPro" id="IPR009057">
    <property type="entry name" value="Homeodomain-like_sf"/>
</dbReference>
<reference evidence="14 15" key="1">
    <citation type="journal article" date="2023" name="Plants (Basel)">
        <title>Bridging the Gap: Combining Genomics and Transcriptomics Approaches to Understand Stylosanthes scabra, an Orphan Legume from the Brazilian Caatinga.</title>
        <authorList>
            <person name="Ferreira-Neto J.R.C."/>
            <person name="da Silva M.D."/>
            <person name="Binneck E."/>
            <person name="de Melo N.F."/>
            <person name="da Silva R.H."/>
            <person name="de Melo A.L.T.M."/>
            <person name="Pandolfi V."/>
            <person name="Bustamante F.O."/>
            <person name="Brasileiro-Vidal A.C."/>
            <person name="Benko-Iseppon A.M."/>
        </authorList>
    </citation>
    <scope>NUCLEOTIDE SEQUENCE [LARGE SCALE GENOMIC DNA]</scope>
    <source>
        <tissue evidence="14">Leaves</tissue>
    </source>
</reference>
<evidence type="ECO:0000256" key="12">
    <source>
        <dbReference type="SAM" id="MobiDB-lite"/>
    </source>
</evidence>
<evidence type="ECO:0000256" key="11">
    <source>
        <dbReference type="SAM" id="Coils"/>
    </source>
</evidence>
<name>A0ABU6SEL3_9FABA</name>
<feature type="domain" description="Homeobox" evidence="13">
    <location>
        <begin position="60"/>
        <end position="120"/>
    </location>
</feature>
<dbReference type="SUPFAM" id="SSF46689">
    <property type="entry name" value="Homeodomain-like"/>
    <property type="match status" value="1"/>
</dbReference>
<evidence type="ECO:0000256" key="5">
    <source>
        <dbReference type="ARBA" id="ARBA00023163"/>
    </source>
</evidence>
<dbReference type="PANTHER" id="PTHR24326:SF495">
    <property type="entry name" value="HOMEOBOX-LEUCINE ZIPPER PROTEIN"/>
    <property type="match status" value="1"/>
</dbReference>
<dbReference type="CDD" id="cd00086">
    <property type="entry name" value="homeodomain"/>
    <property type="match status" value="1"/>
</dbReference>
<comment type="subcellular location">
    <subcellularLocation>
        <location evidence="1 8 9">Nucleus</location>
    </subcellularLocation>
</comment>
<evidence type="ECO:0000256" key="9">
    <source>
        <dbReference type="RuleBase" id="RU000682"/>
    </source>
</evidence>
<dbReference type="PROSITE" id="PS00027">
    <property type="entry name" value="HOMEOBOX_1"/>
    <property type="match status" value="1"/>
</dbReference>
<dbReference type="InterPro" id="IPR001356">
    <property type="entry name" value="HD"/>
</dbReference>
<dbReference type="Pfam" id="PF00046">
    <property type="entry name" value="Homeodomain"/>
    <property type="match status" value="1"/>
</dbReference>
<keyword evidence="4 8" id="KW-0371">Homeobox</keyword>
<comment type="function">
    <text evidence="10">Transcription factor.</text>
</comment>
<dbReference type="InterPro" id="IPR003106">
    <property type="entry name" value="Leu_zip_homeo"/>
</dbReference>
<feature type="coiled-coil region" evidence="11">
    <location>
        <begin position="119"/>
        <end position="160"/>
    </location>
</feature>
<keyword evidence="11" id="KW-0175">Coiled coil</keyword>
<evidence type="ECO:0000313" key="15">
    <source>
        <dbReference type="Proteomes" id="UP001341840"/>
    </source>
</evidence>
<dbReference type="Pfam" id="PF02183">
    <property type="entry name" value="HALZ"/>
    <property type="match status" value="1"/>
</dbReference>
<dbReference type="PRINTS" id="PR00031">
    <property type="entry name" value="HTHREPRESSR"/>
</dbReference>
<gene>
    <name evidence="14" type="ORF">PIB30_039535</name>
</gene>
<accession>A0ABU6SEL3</accession>
<evidence type="ECO:0000256" key="6">
    <source>
        <dbReference type="ARBA" id="ARBA00023242"/>
    </source>
</evidence>
<feature type="region of interest" description="Disordered" evidence="12">
    <location>
        <begin position="186"/>
        <end position="223"/>
    </location>
</feature>
<dbReference type="InterPro" id="IPR000047">
    <property type="entry name" value="HTH_motif"/>
</dbReference>
<dbReference type="EMBL" id="JASCZI010060624">
    <property type="protein sequence ID" value="MED6134700.1"/>
    <property type="molecule type" value="Genomic_DNA"/>
</dbReference>
<comment type="caution">
    <text evidence="14">The sequence shown here is derived from an EMBL/GenBank/DDBJ whole genome shotgun (WGS) entry which is preliminary data.</text>
</comment>
<dbReference type="InterPro" id="IPR017970">
    <property type="entry name" value="Homeobox_CS"/>
</dbReference>
<evidence type="ECO:0000256" key="3">
    <source>
        <dbReference type="ARBA" id="ARBA00023125"/>
    </source>
</evidence>
<dbReference type="SMART" id="SM00389">
    <property type="entry name" value="HOX"/>
    <property type="match status" value="1"/>
</dbReference>
<evidence type="ECO:0000256" key="2">
    <source>
        <dbReference type="ARBA" id="ARBA00023015"/>
    </source>
</evidence>
<feature type="DNA-binding region" description="Homeobox" evidence="8">
    <location>
        <begin position="62"/>
        <end position="121"/>
    </location>
</feature>
<keyword evidence="5 10" id="KW-0804">Transcription</keyword>
<evidence type="ECO:0000256" key="7">
    <source>
        <dbReference type="ARBA" id="ARBA00025748"/>
    </source>
</evidence>
<dbReference type="Gene3D" id="1.10.10.60">
    <property type="entry name" value="Homeodomain-like"/>
    <property type="match status" value="1"/>
</dbReference>
<dbReference type="PROSITE" id="PS50071">
    <property type="entry name" value="HOMEOBOX_2"/>
    <property type="match status" value="1"/>
</dbReference>
<dbReference type="PANTHER" id="PTHR24326">
    <property type="entry name" value="HOMEOBOX-LEUCINE ZIPPER PROTEIN"/>
    <property type="match status" value="1"/>
</dbReference>
<keyword evidence="6 8" id="KW-0539">Nucleus</keyword>
<keyword evidence="15" id="KW-1185">Reference proteome</keyword>
<keyword evidence="3 8" id="KW-0238">DNA-binding</keyword>
<evidence type="ECO:0000256" key="8">
    <source>
        <dbReference type="PROSITE-ProRule" id="PRU00108"/>
    </source>
</evidence>
<evidence type="ECO:0000256" key="1">
    <source>
        <dbReference type="ARBA" id="ARBA00004123"/>
    </source>
</evidence>
<sequence length="265" mass="30756">MEDAINQLYASPITPLLHTNQTLLHPPLYLHQPFLEAVTDKEDNIFGVDDEDFDSCLQQQQGSNKKRRLRSEQVQFLEKSFEVENKLEPERKLQIAKEIGLHPRQVAIWFQNRRARFKTKRIEKDFAALKQSFDSLQQQYDLLLRDNHTLQEQVDSLKKRVIPREEEENIEEMGVNNMISKVVEDATTTTNSSSKSDVLDSDSPNYTDGNHSSSSHHDDFSSHHHNNNLLKTLSFLPKVEDDDDGNTCNFGFNVVEDQAFDFWSY</sequence>
<dbReference type="Proteomes" id="UP001341840">
    <property type="component" value="Unassembled WGS sequence"/>
</dbReference>
<evidence type="ECO:0000259" key="13">
    <source>
        <dbReference type="PROSITE" id="PS50071"/>
    </source>
</evidence>
<proteinExistence type="inferred from homology"/>
<protein>
    <recommendedName>
        <fullName evidence="10">Homeobox-leucine zipper protein</fullName>
    </recommendedName>
    <alternativeName>
        <fullName evidence="10">HD-ZIP protein</fullName>
    </alternativeName>
    <alternativeName>
        <fullName evidence="10">Homeodomain transcription factor</fullName>
    </alternativeName>
</protein>
<evidence type="ECO:0000256" key="4">
    <source>
        <dbReference type="ARBA" id="ARBA00023155"/>
    </source>
</evidence>
<evidence type="ECO:0000313" key="14">
    <source>
        <dbReference type="EMBL" id="MED6134700.1"/>
    </source>
</evidence>
<dbReference type="InterPro" id="IPR045224">
    <property type="entry name" value="HDZip_class_I_plant"/>
</dbReference>
<organism evidence="14 15">
    <name type="scientific">Stylosanthes scabra</name>
    <dbReference type="NCBI Taxonomy" id="79078"/>
    <lineage>
        <taxon>Eukaryota</taxon>
        <taxon>Viridiplantae</taxon>
        <taxon>Streptophyta</taxon>
        <taxon>Embryophyta</taxon>
        <taxon>Tracheophyta</taxon>
        <taxon>Spermatophyta</taxon>
        <taxon>Magnoliopsida</taxon>
        <taxon>eudicotyledons</taxon>
        <taxon>Gunneridae</taxon>
        <taxon>Pentapetalae</taxon>
        <taxon>rosids</taxon>
        <taxon>fabids</taxon>
        <taxon>Fabales</taxon>
        <taxon>Fabaceae</taxon>
        <taxon>Papilionoideae</taxon>
        <taxon>50 kb inversion clade</taxon>
        <taxon>dalbergioids sensu lato</taxon>
        <taxon>Dalbergieae</taxon>
        <taxon>Pterocarpus clade</taxon>
        <taxon>Stylosanthes</taxon>
    </lineage>
</organism>
<comment type="similarity">
    <text evidence="7 10">Belongs to the HD-ZIP homeobox family. Class I subfamily.</text>
</comment>
<keyword evidence="2 10" id="KW-0805">Transcription regulation</keyword>
<evidence type="ECO:0000256" key="10">
    <source>
        <dbReference type="RuleBase" id="RU369038"/>
    </source>
</evidence>